<keyword evidence="3" id="KW-1185">Reference proteome</keyword>
<evidence type="ECO:0000256" key="1">
    <source>
        <dbReference type="SAM" id="SignalP"/>
    </source>
</evidence>
<dbReference type="GeneID" id="78411932"/>
<evidence type="ECO:0008006" key="4">
    <source>
        <dbReference type="Google" id="ProtNLM"/>
    </source>
</evidence>
<evidence type="ECO:0000313" key="3">
    <source>
        <dbReference type="Proteomes" id="UP000005926"/>
    </source>
</evidence>
<feature type="signal peptide" evidence="1">
    <location>
        <begin position="1"/>
        <end position="21"/>
    </location>
</feature>
<sequence>MKKEIKLLLVGSSLFCSFVIAGCSATPSTSSETTQAQKQDTVYHKNDVTGPAASFDWDAKMPPLTNYEQTYVESYSGKTVKMPLNRVKKAAEDLAEKKKGITDSKVQEALKLVDAVFVNQENFDALLHATTTSNQEEFFDKLWNGYMVKMLTESRPTFSNDAEIEFQGVTYPIKVYGPMYLKVNTNSLGKAGAYTLEDYKVDGDTVYLKFQAPKVDLYQYEVQASYQRDNQAFFEGLIQESQKIGQSDFSKALLLKLIYRLAALGFKSNLGVNLEGMDYLPRNTHYLAIKVDDKGKATIDDVNLANLLQIDLKTANEANKGKFE</sequence>
<comment type="caution">
    <text evidence="2">The sequence shown here is derived from an EMBL/GenBank/DDBJ whole genome shotgun (WGS) entry which is preliminary data.</text>
</comment>
<gene>
    <name evidence="2" type="ORF">HMPREF0444_1180</name>
</gene>
<dbReference type="RefSeq" id="WP_005607414.1">
    <property type="nucleotide sequence ID" value="NZ_CP102283.1"/>
</dbReference>
<accession>C8NGY5</accession>
<keyword evidence="1" id="KW-0732">Signal</keyword>
<dbReference type="AlphaFoldDB" id="C8NGY5"/>
<name>C8NGY5_9LACT</name>
<dbReference type="HOGENOM" id="CLU_077631_0_0_9"/>
<dbReference type="EMBL" id="ACKZ01000020">
    <property type="protein sequence ID" value="EEW36962.1"/>
    <property type="molecule type" value="Genomic_DNA"/>
</dbReference>
<organism evidence="2 3">
    <name type="scientific">Granulicatella adiacens ATCC 49175</name>
    <dbReference type="NCBI Taxonomy" id="638301"/>
    <lineage>
        <taxon>Bacteria</taxon>
        <taxon>Bacillati</taxon>
        <taxon>Bacillota</taxon>
        <taxon>Bacilli</taxon>
        <taxon>Lactobacillales</taxon>
        <taxon>Carnobacteriaceae</taxon>
        <taxon>Granulicatella</taxon>
    </lineage>
</organism>
<dbReference type="STRING" id="638301.HMPREF0444_1180"/>
<dbReference type="Proteomes" id="UP000005926">
    <property type="component" value="Unassembled WGS sequence"/>
</dbReference>
<protein>
    <recommendedName>
        <fullName evidence="4">Lipoprotein</fullName>
    </recommendedName>
</protein>
<dbReference type="PROSITE" id="PS51257">
    <property type="entry name" value="PROKAR_LIPOPROTEIN"/>
    <property type="match status" value="1"/>
</dbReference>
<proteinExistence type="predicted"/>
<feature type="chain" id="PRO_5038594835" description="Lipoprotein" evidence="1">
    <location>
        <begin position="22"/>
        <end position="324"/>
    </location>
</feature>
<evidence type="ECO:0000313" key="2">
    <source>
        <dbReference type="EMBL" id="EEW36962.1"/>
    </source>
</evidence>
<reference evidence="2 3" key="1">
    <citation type="submission" date="2009-08" db="EMBL/GenBank/DDBJ databases">
        <authorList>
            <person name="Muzny D."/>
            <person name="Qin X."/>
            <person name="Deng J."/>
            <person name="Jiang H."/>
            <person name="Liu Y."/>
            <person name="Qu J."/>
            <person name="Song X.-Z."/>
            <person name="Zhang L."/>
            <person name="Thornton R."/>
            <person name="Coyle M."/>
            <person name="Francisco L."/>
            <person name="Jackson L."/>
            <person name="Javaid M."/>
            <person name="Korchina V."/>
            <person name="Kovar C."/>
            <person name="Mata R."/>
            <person name="Mathew T."/>
            <person name="Ngo R."/>
            <person name="Nguyen L."/>
            <person name="Nguyen N."/>
            <person name="Okwuonu G."/>
            <person name="Ongeri F."/>
            <person name="Pham C."/>
            <person name="Simmons D."/>
            <person name="Wilczek-Boney K."/>
            <person name="Hale W."/>
            <person name="Jakkamsetti A."/>
            <person name="Pham P."/>
            <person name="Ruth R."/>
            <person name="San Lucas F."/>
            <person name="Warren J."/>
            <person name="Zhang J."/>
            <person name="Zhao Z."/>
            <person name="Zhou C."/>
            <person name="Zhu D."/>
            <person name="Lee S."/>
            <person name="Bess C."/>
            <person name="Blankenburg K."/>
            <person name="Forbes L."/>
            <person name="Fu Q."/>
            <person name="Gubbala S."/>
            <person name="Hirani K."/>
            <person name="Jayaseelan J.C."/>
            <person name="Lara F."/>
            <person name="Munidasa M."/>
            <person name="Palculict T."/>
            <person name="Patil S."/>
            <person name="Pu L.-L."/>
            <person name="Saada N."/>
            <person name="Tang L."/>
            <person name="Weissenberger G."/>
            <person name="Zhu Y."/>
            <person name="Hemphill L."/>
            <person name="Shang Y."/>
            <person name="Youmans B."/>
            <person name="Ayvaz T."/>
            <person name="Ross M."/>
            <person name="Santibanez J."/>
            <person name="Aqrawi P."/>
            <person name="Gross S."/>
            <person name="Joshi V."/>
            <person name="Fowler G."/>
            <person name="Nazareth L."/>
            <person name="Reid J."/>
            <person name="Worley K."/>
            <person name="Petrosino J."/>
            <person name="Highlander S."/>
            <person name="Gibbs R."/>
        </authorList>
    </citation>
    <scope>NUCLEOTIDE SEQUENCE [LARGE SCALE GENOMIC DNA]</scope>
    <source>
        <strain evidence="2 3">ATCC 49175</strain>
    </source>
</reference>